<dbReference type="PANTHER" id="PTHR22893:SF91">
    <property type="entry name" value="NADPH DEHYDROGENASE 2-RELATED"/>
    <property type="match status" value="1"/>
</dbReference>
<gene>
    <name evidence="2" type="ORF">ACFQ07_24090</name>
</gene>
<dbReference type="EMBL" id="JBHTIR010003523">
    <property type="protein sequence ID" value="MFD0855343.1"/>
    <property type="molecule type" value="Genomic_DNA"/>
</dbReference>
<evidence type="ECO:0000313" key="3">
    <source>
        <dbReference type="Proteomes" id="UP001597083"/>
    </source>
</evidence>
<proteinExistence type="predicted"/>
<name>A0ABW3CLD1_9ACTN</name>
<dbReference type="InterPro" id="IPR045247">
    <property type="entry name" value="Oye-like"/>
</dbReference>
<reference evidence="3" key="1">
    <citation type="journal article" date="2019" name="Int. J. Syst. Evol. Microbiol.">
        <title>The Global Catalogue of Microorganisms (GCM) 10K type strain sequencing project: providing services to taxonomists for standard genome sequencing and annotation.</title>
        <authorList>
            <consortium name="The Broad Institute Genomics Platform"/>
            <consortium name="The Broad Institute Genome Sequencing Center for Infectious Disease"/>
            <person name="Wu L."/>
            <person name="Ma J."/>
        </authorList>
    </citation>
    <scope>NUCLEOTIDE SEQUENCE [LARGE SCALE GENOMIC DNA]</scope>
    <source>
        <strain evidence="3">JCM 31696</strain>
    </source>
</reference>
<feature type="region of interest" description="Disordered" evidence="1">
    <location>
        <begin position="1"/>
        <end position="28"/>
    </location>
</feature>
<feature type="region of interest" description="Disordered" evidence="1">
    <location>
        <begin position="125"/>
        <end position="147"/>
    </location>
</feature>
<keyword evidence="3" id="KW-1185">Reference proteome</keyword>
<evidence type="ECO:0000313" key="2">
    <source>
        <dbReference type="EMBL" id="MFD0855343.1"/>
    </source>
</evidence>
<dbReference type="Gene3D" id="3.20.20.70">
    <property type="entry name" value="Aldolase class I"/>
    <property type="match status" value="1"/>
</dbReference>
<dbReference type="Proteomes" id="UP001597083">
    <property type="component" value="Unassembled WGS sequence"/>
</dbReference>
<feature type="non-terminal residue" evidence="2">
    <location>
        <position position="1"/>
    </location>
</feature>
<organism evidence="2 3">
    <name type="scientific">Actinomadura adrarensis</name>
    <dbReference type="NCBI Taxonomy" id="1819600"/>
    <lineage>
        <taxon>Bacteria</taxon>
        <taxon>Bacillati</taxon>
        <taxon>Actinomycetota</taxon>
        <taxon>Actinomycetes</taxon>
        <taxon>Streptosporangiales</taxon>
        <taxon>Thermomonosporaceae</taxon>
        <taxon>Actinomadura</taxon>
    </lineage>
</organism>
<dbReference type="InterPro" id="IPR013785">
    <property type="entry name" value="Aldolase_TIM"/>
</dbReference>
<sequence>AVAEAVGPERTGLRISPGNPVNGMSESDSPELYTALLRALAPTDIAYVHIMETGDRGLTRRLRPEWPGTLLLNPHPDANSFPSRPEYGVDALREGVADAVVFGELWLANPDLVDRLEAGGPYNEADPNTFYGGDHTGYTDYPSLNPA</sequence>
<dbReference type="SUPFAM" id="SSF51395">
    <property type="entry name" value="FMN-linked oxidoreductases"/>
    <property type="match status" value="1"/>
</dbReference>
<protein>
    <submittedName>
        <fullName evidence="2">Alkene reductase</fullName>
    </submittedName>
</protein>
<evidence type="ECO:0000256" key="1">
    <source>
        <dbReference type="SAM" id="MobiDB-lite"/>
    </source>
</evidence>
<accession>A0ABW3CLD1</accession>
<comment type="caution">
    <text evidence="2">The sequence shown here is derived from an EMBL/GenBank/DDBJ whole genome shotgun (WGS) entry which is preliminary data.</text>
</comment>
<dbReference type="PANTHER" id="PTHR22893">
    <property type="entry name" value="NADH OXIDOREDUCTASE-RELATED"/>
    <property type="match status" value="1"/>
</dbReference>